<dbReference type="PANTHER" id="PTHR28094:SF1">
    <property type="entry name" value="MEIOTICALLY UP-REGULATED GENE 113 PROTEIN"/>
    <property type="match status" value="1"/>
</dbReference>
<dbReference type="AlphaFoldDB" id="A0AAD5X4K9"/>
<evidence type="ECO:0000313" key="3">
    <source>
        <dbReference type="EMBL" id="KAJ3056309.1"/>
    </source>
</evidence>
<dbReference type="InterPro" id="IPR018306">
    <property type="entry name" value="Phage_T5_Orf172_DNA-bd"/>
</dbReference>
<reference evidence="3" key="1">
    <citation type="submission" date="2020-05" db="EMBL/GenBank/DDBJ databases">
        <title>Phylogenomic resolution of chytrid fungi.</title>
        <authorList>
            <person name="Stajich J.E."/>
            <person name="Amses K."/>
            <person name="Simmons R."/>
            <person name="Seto K."/>
            <person name="Myers J."/>
            <person name="Bonds A."/>
            <person name="Quandt C.A."/>
            <person name="Barry K."/>
            <person name="Liu P."/>
            <person name="Grigoriev I."/>
            <person name="Longcore J.E."/>
            <person name="James T.Y."/>
        </authorList>
    </citation>
    <scope>NUCLEOTIDE SEQUENCE</scope>
    <source>
        <strain evidence="3">JEL0318</strain>
    </source>
</reference>
<keyword evidence="4" id="KW-1185">Reference proteome</keyword>
<evidence type="ECO:0000256" key="1">
    <source>
        <dbReference type="SAM" id="MobiDB-lite"/>
    </source>
</evidence>
<name>A0AAD5X4K9_9FUNG</name>
<dbReference type="PANTHER" id="PTHR28094">
    <property type="entry name" value="MEIOTICALLY UP-REGULATED GENE 113 PROTEIN"/>
    <property type="match status" value="1"/>
</dbReference>
<dbReference type="InterPro" id="IPR053006">
    <property type="entry name" value="Meiosis_regulatory"/>
</dbReference>
<proteinExistence type="predicted"/>
<dbReference type="EMBL" id="JADGJD010000038">
    <property type="protein sequence ID" value="KAJ3056309.1"/>
    <property type="molecule type" value="Genomic_DNA"/>
</dbReference>
<gene>
    <name evidence="3" type="ORF">HK097_007409</name>
</gene>
<feature type="domain" description="Bacteriophage T5 Orf172 DNA-binding" evidence="2">
    <location>
        <begin position="2"/>
        <end position="94"/>
    </location>
</feature>
<evidence type="ECO:0000313" key="4">
    <source>
        <dbReference type="Proteomes" id="UP001212841"/>
    </source>
</evidence>
<dbReference type="Proteomes" id="UP001212841">
    <property type="component" value="Unassembled WGS sequence"/>
</dbReference>
<evidence type="ECO:0000259" key="2">
    <source>
        <dbReference type="Pfam" id="PF10544"/>
    </source>
</evidence>
<protein>
    <recommendedName>
        <fullName evidence="2">Bacteriophage T5 Orf172 DNA-binding domain-containing protein</fullName>
    </recommendedName>
</protein>
<feature type="region of interest" description="Disordered" evidence="1">
    <location>
        <begin position="134"/>
        <end position="155"/>
    </location>
</feature>
<sequence>MYKIGRAINVYRRLLQWFSQCGYTPRLIEFFPTQNIPSPTDTHAHNFTPKRCKYTHRAERLIHIELSERYGAGPVVCHGGCREAHYELFRARRRDGEGILVVGGEGLEWKEIRKVIVKWVEFVDSAYDVRKGVEEGEEESRFMTPDPGDVKSEEGDGGWGMEVGGNDFHAAMDVRLSLDNDPSMEEEDVKGWPVSADIESKSKFDRVDDDEDMIFDDIVLGIAPETGGRVIWESIVPRGK</sequence>
<accession>A0AAD5X4K9</accession>
<comment type="caution">
    <text evidence="3">The sequence shown here is derived from an EMBL/GenBank/DDBJ whole genome shotgun (WGS) entry which is preliminary data.</text>
</comment>
<dbReference type="Pfam" id="PF10544">
    <property type="entry name" value="T5orf172"/>
    <property type="match status" value="1"/>
</dbReference>
<organism evidence="3 4">
    <name type="scientific">Rhizophlyctis rosea</name>
    <dbReference type="NCBI Taxonomy" id="64517"/>
    <lineage>
        <taxon>Eukaryota</taxon>
        <taxon>Fungi</taxon>
        <taxon>Fungi incertae sedis</taxon>
        <taxon>Chytridiomycota</taxon>
        <taxon>Chytridiomycota incertae sedis</taxon>
        <taxon>Chytridiomycetes</taxon>
        <taxon>Rhizophlyctidales</taxon>
        <taxon>Rhizophlyctidaceae</taxon>
        <taxon>Rhizophlyctis</taxon>
    </lineage>
</organism>